<dbReference type="FunFam" id="3.30.70.270:FF:000020">
    <property type="entry name" value="Transposon Tf2-6 polyprotein-like Protein"/>
    <property type="match status" value="1"/>
</dbReference>
<feature type="domain" description="Reverse transcriptase/retrotransposon-derived protein RNase H-like" evidence="2">
    <location>
        <begin position="132"/>
        <end position="176"/>
    </location>
</feature>
<gene>
    <name evidence="3" type="ORF">M0R45_030424</name>
</gene>
<reference evidence="3 4" key="1">
    <citation type="journal article" date="2023" name="G3 (Bethesda)">
        <title>A chromosome-length genome assembly and annotation of blackberry (Rubus argutus, cv. 'Hillquist').</title>
        <authorList>
            <person name="Bruna T."/>
            <person name="Aryal R."/>
            <person name="Dudchenko O."/>
            <person name="Sargent D.J."/>
            <person name="Mead D."/>
            <person name="Buti M."/>
            <person name="Cavallini A."/>
            <person name="Hytonen T."/>
            <person name="Andres J."/>
            <person name="Pham M."/>
            <person name="Weisz D."/>
            <person name="Mascagni F."/>
            <person name="Usai G."/>
            <person name="Natali L."/>
            <person name="Bassil N."/>
            <person name="Fernandez G.E."/>
            <person name="Lomsadze A."/>
            <person name="Armour M."/>
            <person name="Olukolu B."/>
            <person name="Poorten T."/>
            <person name="Britton C."/>
            <person name="Davik J."/>
            <person name="Ashrafi H."/>
            <person name="Aiden E.L."/>
            <person name="Borodovsky M."/>
            <person name="Worthington M."/>
        </authorList>
    </citation>
    <scope>NUCLEOTIDE SEQUENCE [LARGE SCALE GENOMIC DNA]</scope>
    <source>
        <strain evidence="3">PI 553951</strain>
    </source>
</reference>
<sequence>MLERLAGHSHFYFLDGYNGYNQIAIAPEDQENTTFTCPFGTFTYRRMPFGLCNAPATFQRCIVLGHAISKRGIEVDKAKVELMQKLPPPVNVKGIRSFLGHAGFYQRFIKNFSKISMSLCDLLSNDVSWNFDEKCISTFEEIKERLISAPIMYAPDWGLPFELMCDASDYAMGAVLG</sequence>
<dbReference type="Pfam" id="PF00078">
    <property type="entry name" value="RVT_1"/>
    <property type="match status" value="1"/>
</dbReference>
<comment type="caution">
    <text evidence="3">The sequence shown here is derived from an EMBL/GenBank/DDBJ whole genome shotgun (WGS) entry which is preliminary data.</text>
</comment>
<feature type="domain" description="Reverse transcriptase" evidence="1">
    <location>
        <begin position="3"/>
        <end position="62"/>
    </location>
</feature>
<name>A0AAW1WF56_RUBAR</name>
<evidence type="ECO:0000259" key="1">
    <source>
        <dbReference type="Pfam" id="PF00078"/>
    </source>
</evidence>
<dbReference type="CDD" id="cd01647">
    <property type="entry name" value="RT_LTR"/>
    <property type="match status" value="1"/>
</dbReference>
<dbReference type="EMBL" id="JBEDUW010000006">
    <property type="protein sequence ID" value="KAK9921932.1"/>
    <property type="molecule type" value="Genomic_DNA"/>
</dbReference>
<dbReference type="SUPFAM" id="SSF56672">
    <property type="entry name" value="DNA/RNA polymerases"/>
    <property type="match status" value="1"/>
</dbReference>
<dbReference type="InterPro" id="IPR043128">
    <property type="entry name" value="Rev_trsase/Diguanyl_cyclase"/>
</dbReference>
<dbReference type="PANTHER" id="PTHR33064">
    <property type="entry name" value="POL PROTEIN"/>
    <property type="match status" value="1"/>
</dbReference>
<protein>
    <recommendedName>
        <fullName evidence="5">Reverse transcriptase/retrotransposon-derived protein RNase H-like domain-containing protein</fullName>
    </recommendedName>
</protein>
<dbReference type="InterPro" id="IPR041577">
    <property type="entry name" value="RT_RNaseH_2"/>
</dbReference>
<evidence type="ECO:0000259" key="2">
    <source>
        <dbReference type="Pfam" id="PF17919"/>
    </source>
</evidence>
<dbReference type="Gene3D" id="3.10.10.10">
    <property type="entry name" value="HIV Type 1 Reverse Transcriptase, subunit A, domain 1"/>
    <property type="match status" value="1"/>
</dbReference>
<dbReference type="InterPro" id="IPR000477">
    <property type="entry name" value="RT_dom"/>
</dbReference>
<evidence type="ECO:0000313" key="4">
    <source>
        <dbReference type="Proteomes" id="UP001457282"/>
    </source>
</evidence>
<accession>A0AAW1WF56</accession>
<dbReference type="AlphaFoldDB" id="A0AAW1WF56"/>
<dbReference type="Gene3D" id="3.30.70.270">
    <property type="match status" value="1"/>
</dbReference>
<evidence type="ECO:0008006" key="5">
    <source>
        <dbReference type="Google" id="ProtNLM"/>
    </source>
</evidence>
<keyword evidence="4" id="KW-1185">Reference proteome</keyword>
<dbReference type="InterPro" id="IPR051320">
    <property type="entry name" value="Viral_Replic_Matur_Polypro"/>
</dbReference>
<dbReference type="InterPro" id="IPR043502">
    <property type="entry name" value="DNA/RNA_pol_sf"/>
</dbReference>
<evidence type="ECO:0000313" key="3">
    <source>
        <dbReference type="EMBL" id="KAK9921932.1"/>
    </source>
</evidence>
<dbReference type="Proteomes" id="UP001457282">
    <property type="component" value="Unassembled WGS sequence"/>
</dbReference>
<dbReference type="PANTHER" id="PTHR33064:SF39">
    <property type="match status" value="1"/>
</dbReference>
<organism evidence="3 4">
    <name type="scientific">Rubus argutus</name>
    <name type="common">Southern blackberry</name>
    <dbReference type="NCBI Taxonomy" id="59490"/>
    <lineage>
        <taxon>Eukaryota</taxon>
        <taxon>Viridiplantae</taxon>
        <taxon>Streptophyta</taxon>
        <taxon>Embryophyta</taxon>
        <taxon>Tracheophyta</taxon>
        <taxon>Spermatophyta</taxon>
        <taxon>Magnoliopsida</taxon>
        <taxon>eudicotyledons</taxon>
        <taxon>Gunneridae</taxon>
        <taxon>Pentapetalae</taxon>
        <taxon>rosids</taxon>
        <taxon>fabids</taxon>
        <taxon>Rosales</taxon>
        <taxon>Rosaceae</taxon>
        <taxon>Rosoideae</taxon>
        <taxon>Rosoideae incertae sedis</taxon>
        <taxon>Rubus</taxon>
    </lineage>
</organism>
<dbReference type="Pfam" id="PF17919">
    <property type="entry name" value="RT_RNaseH_2"/>
    <property type="match status" value="1"/>
</dbReference>
<proteinExistence type="predicted"/>